<keyword evidence="13" id="KW-1185">Reference proteome</keyword>
<evidence type="ECO:0000256" key="1">
    <source>
        <dbReference type="ARBA" id="ARBA00004173"/>
    </source>
</evidence>
<dbReference type="FunFam" id="3.40.390.10:FF:000013">
    <property type="entry name" value="Mitochondrial intermediate peptidase"/>
    <property type="match status" value="1"/>
</dbReference>
<keyword evidence="3 10" id="KW-0645">Protease</keyword>
<evidence type="ECO:0000256" key="5">
    <source>
        <dbReference type="ARBA" id="ARBA00022801"/>
    </source>
</evidence>
<dbReference type="GO" id="GO:0006627">
    <property type="term" value="P:protein processing involved in protein targeting to mitochondrion"/>
    <property type="evidence" value="ECO:0007669"/>
    <property type="project" value="TreeGrafter"/>
</dbReference>
<dbReference type="InterPro" id="IPR024077">
    <property type="entry name" value="Neurolysin/TOP_dom2"/>
</dbReference>
<dbReference type="GO" id="GO:0005739">
    <property type="term" value="C:mitochondrion"/>
    <property type="evidence" value="ECO:0007669"/>
    <property type="project" value="UniProtKB-SubCell"/>
</dbReference>
<gene>
    <name evidence="12" type="ORF">V9T40_003089</name>
</gene>
<keyword evidence="7" id="KW-0809">Transit peptide</keyword>
<comment type="cofactor">
    <cofactor evidence="10">
        <name>Zn(2+)</name>
        <dbReference type="ChEBI" id="CHEBI:29105"/>
    </cofactor>
    <text evidence="10">Binds 1 zinc ion.</text>
</comment>
<reference evidence="12 13" key="1">
    <citation type="submission" date="2024-03" db="EMBL/GenBank/DDBJ databases">
        <title>Adaptation during the transition from Ophiocordyceps entomopathogen to insect associate is accompanied by gene loss and intensified selection.</title>
        <authorList>
            <person name="Ward C.M."/>
            <person name="Onetto C.A."/>
            <person name="Borneman A.R."/>
        </authorList>
    </citation>
    <scope>NUCLEOTIDE SEQUENCE [LARGE SCALE GENOMIC DNA]</scope>
    <source>
        <strain evidence="12">AWRI1</strain>
        <tissue evidence="12">Single Adult Female</tissue>
    </source>
</reference>
<dbReference type="InterPro" id="IPR001567">
    <property type="entry name" value="Pept_M3A_M3B_dom"/>
</dbReference>
<dbReference type="Gene3D" id="3.40.390.10">
    <property type="entry name" value="Collagenase (Catalytic Domain)"/>
    <property type="match status" value="1"/>
</dbReference>
<dbReference type="EMBL" id="JBBCAQ010000006">
    <property type="protein sequence ID" value="KAK7603090.1"/>
    <property type="molecule type" value="Genomic_DNA"/>
</dbReference>
<dbReference type="GO" id="GO:0006518">
    <property type="term" value="P:peptide metabolic process"/>
    <property type="evidence" value="ECO:0007669"/>
    <property type="project" value="TreeGrafter"/>
</dbReference>
<evidence type="ECO:0000256" key="6">
    <source>
        <dbReference type="ARBA" id="ARBA00022833"/>
    </source>
</evidence>
<evidence type="ECO:0000256" key="7">
    <source>
        <dbReference type="ARBA" id="ARBA00022946"/>
    </source>
</evidence>
<comment type="similarity">
    <text evidence="2 10">Belongs to the peptidase M3 family.</text>
</comment>
<keyword evidence="6 10" id="KW-0862">Zinc</keyword>
<dbReference type="CDD" id="cd06457">
    <property type="entry name" value="M3A_MIP"/>
    <property type="match status" value="1"/>
</dbReference>
<evidence type="ECO:0000256" key="3">
    <source>
        <dbReference type="ARBA" id="ARBA00022670"/>
    </source>
</evidence>
<dbReference type="InterPro" id="IPR024079">
    <property type="entry name" value="MetalloPept_cat_dom_sf"/>
</dbReference>
<dbReference type="SUPFAM" id="SSF55486">
    <property type="entry name" value="Metalloproteases ('zincins'), catalytic domain"/>
    <property type="match status" value="1"/>
</dbReference>
<evidence type="ECO:0000256" key="9">
    <source>
        <dbReference type="ARBA" id="ARBA00023128"/>
    </source>
</evidence>
<name>A0AAN9TQ07_9HEMI</name>
<keyword evidence="8 10" id="KW-0482">Metalloprotease</keyword>
<keyword evidence="5 10" id="KW-0378">Hydrolase</keyword>
<dbReference type="Gene3D" id="1.10.1370.10">
    <property type="entry name" value="Neurolysin, domain 3"/>
    <property type="match status" value="1"/>
</dbReference>
<dbReference type="AlphaFoldDB" id="A0AAN9TQ07"/>
<sequence length="698" mass="80462">MYFRYLKLRSPKCYYLHSLHYSSASESLFDIFNNKVMVKRGSMKGFLSIVEAKPLGYFNYPAFTTAENLIGMKYTAVFEKDKYYFECLDPNRNRKLVQVFDDLSDTICKVADLAEFLRTMDPDIDMMLEAREICIEMSNIVESLNTDKELYLRIKEVAENGDKFPMSAIEQHIVNLFLFDFELSGIHLPEAERKKVVHYNNCVLQSGQQFASNCAKPRVLDKQSVPPLLNQYFSTVEDGNLLVNGYSDIQDEFAREFAYKTFLSPNKTQETYLDDVLSCRSKLAELCGFPTYAHRAVKGSAAGTPEFVFEFLTALNEEFRDEVKADMNLIQKAKAADSDQELGMWDMAYYIAKIKQDHLKYDAKEFAPYFSVGACMEGLNNLAQKLFGITFKVEILSDAEAWDNEIFRLNVIHYKEGCLGQIYCDFFERPQKPNQDCHYTIKGGRRLADGSYQNPVVVIVLNFPRRTENMPSLLTPQMVENLFHEMGHGLHTMLGRAEYQHVTGTRCSTDFAEVPSVLMEYFASDPRVIRTFAKHYKTLEPMPEDLLQRLGQSKIVCNVSELQAQIFYSALDYTYHTDPTAPGRTTEILADIQSKYYPLPYVEHTAWQLRFSHLIGYGAKYYSYLMSRAIASSIWQMYFNADPFDRRMGEKYRRECLAFGGGKPARLLVEDFLKTKLTPAFLTEALVREVRKSRPNSR</sequence>
<organism evidence="12 13">
    <name type="scientific">Parthenolecanium corni</name>
    <dbReference type="NCBI Taxonomy" id="536013"/>
    <lineage>
        <taxon>Eukaryota</taxon>
        <taxon>Metazoa</taxon>
        <taxon>Ecdysozoa</taxon>
        <taxon>Arthropoda</taxon>
        <taxon>Hexapoda</taxon>
        <taxon>Insecta</taxon>
        <taxon>Pterygota</taxon>
        <taxon>Neoptera</taxon>
        <taxon>Paraneoptera</taxon>
        <taxon>Hemiptera</taxon>
        <taxon>Sternorrhyncha</taxon>
        <taxon>Coccoidea</taxon>
        <taxon>Coccidae</taxon>
        <taxon>Parthenolecanium</taxon>
    </lineage>
</organism>
<evidence type="ECO:0000256" key="4">
    <source>
        <dbReference type="ARBA" id="ARBA00022723"/>
    </source>
</evidence>
<evidence type="ECO:0000313" key="13">
    <source>
        <dbReference type="Proteomes" id="UP001367676"/>
    </source>
</evidence>
<evidence type="ECO:0000256" key="2">
    <source>
        <dbReference type="ARBA" id="ARBA00006040"/>
    </source>
</evidence>
<comment type="subcellular location">
    <subcellularLocation>
        <location evidence="1">Mitochondrion</location>
    </subcellularLocation>
</comment>
<dbReference type="PANTHER" id="PTHR11804:SF79">
    <property type="entry name" value="MITOCHONDRIAL INTERMEDIATE PEPTIDASE"/>
    <property type="match status" value="1"/>
</dbReference>
<dbReference type="GO" id="GO:0046872">
    <property type="term" value="F:metal ion binding"/>
    <property type="evidence" value="ECO:0007669"/>
    <property type="project" value="UniProtKB-UniRule"/>
</dbReference>
<keyword evidence="4 10" id="KW-0479">Metal-binding</keyword>
<proteinExistence type="inferred from homology"/>
<evidence type="ECO:0000256" key="8">
    <source>
        <dbReference type="ARBA" id="ARBA00023049"/>
    </source>
</evidence>
<dbReference type="Pfam" id="PF01432">
    <property type="entry name" value="Peptidase_M3"/>
    <property type="match status" value="1"/>
</dbReference>
<comment type="caution">
    <text evidence="12">The sequence shown here is derived from an EMBL/GenBank/DDBJ whole genome shotgun (WGS) entry which is preliminary data.</text>
</comment>
<feature type="domain" description="Peptidase M3A/M3B catalytic" evidence="11">
    <location>
        <begin position="250"/>
        <end position="685"/>
    </location>
</feature>
<dbReference type="Proteomes" id="UP001367676">
    <property type="component" value="Unassembled WGS sequence"/>
</dbReference>
<evidence type="ECO:0000259" key="11">
    <source>
        <dbReference type="Pfam" id="PF01432"/>
    </source>
</evidence>
<dbReference type="InterPro" id="IPR033851">
    <property type="entry name" value="M3A_MIP"/>
</dbReference>
<dbReference type="PANTHER" id="PTHR11804">
    <property type="entry name" value="PROTEASE M3 THIMET OLIGOPEPTIDASE-RELATED"/>
    <property type="match status" value="1"/>
</dbReference>
<keyword evidence="9" id="KW-0496">Mitochondrion</keyword>
<dbReference type="GO" id="GO:0004222">
    <property type="term" value="F:metalloendopeptidase activity"/>
    <property type="evidence" value="ECO:0007669"/>
    <property type="project" value="InterPro"/>
</dbReference>
<evidence type="ECO:0000256" key="10">
    <source>
        <dbReference type="RuleBase" id="RU003435"/>
    </source>
</evidence>
<dbReference type="InterPro" id="IPR045090">
    <property type="entry name" value="Pept_M3A_M3B"/>
</dbReference>
<protein>
    <recommendedName>
        <fullName evidence="11">Peptidase M3A/M3B catalytic domain-containing protein</fullName>
    </recommendedName>
</protein>
<evidence type="ECO:0000313" key="12">
    <source>
        <dbReference type="EMBL" id="KAK7603090.1"/>
    </source>
</evidence>
<accession>A0AAN9TQ07</accession>